<name>A0A1L5P284_RHIET</name>
<dbReference type="Proteomes" id="UP000185109">
    <property type="component" value="Chromosome"/>
</dbReference>
<evidence type="ECO:0000313" key="1">
    <source>
        <dbReference type="EMBL" id="APO74245.1"/>
    </source>
</evidence>
<dbReference type="AlphaFoldDB" id="A0A1L5P284"/>
<sequence length="73" mass="8143">MAKSNPTSITFRNMKMKPEHVAQLMRDLNRHSIPAASATGYECPKCGHVLAIAEIVERYCAKCGDIEPREVRA</sequence>
<evidence type="ECO:0000313" key="2">
    <source>
        <dbReference type="Proteomes" id="UP000185109"/>
    </source>
</evidence>
<organism evidence="1 2">
    <name type="scientific">Rhizobium etli 8C-3</name>
    <dbReference type="NCBI Taxonomy" id="538025"/>
    <lineage>
        <taxon>Bacteria</taxon>
        <taxon>Pseudomonadati</taxon>
        <taxon>Pseudomonadota</taxon>
        <taxon>Alphaproteobacteria</taxon>
        <taxon>Hyphomicrobiales</taxon>
        <taxon>Rhizobiaceae</taxon>
        <taxon>Rhizobium/Agrobacterium group</taxon>
        <taxon>Rhizobium</taxon>
    </lineage>
</organism>
<dbReference type="RefSeq" id="WP_074060810.1">
    <property type="nucleotide sequence ID" value="NZ_CP017241.1"/>
</dbReference>
<protein>
    <submittedName>
        <fullName evidence="1">Uncharacterized protein</fullName>
    </submittedName>
</protein>
<dbReference type="EMBL" id="CP017241">
    <property type="protein sequence ID" value="APO74245.1"/>
    <property type="molecule type" value="Genomic_DNA"/>
</dbReference>
<accession>A0A1L5P284</accession>
<proteinExistence type="predicted"/>
<gene>
    <name evidence="1" type="ORF">AM571_CH01410</name>
</gene>
<reference evidence="1 2" key="1">
    <citation type="submission" date="2016-09" db="EMBL/GenBank/DDBJ databases">
        <title>The complete genome sequences of Rhizobium gallicum, symbiovars gallicum and phaseoli, symbionts associated to common bean (Phaseolus vulgaris).</title>
        <authorList>
            <person name="Bustos P."/>
            <person name="Santamaria R.I."/>
            <person name="Perez-Carrascal O.M."/>
            <person name="Juarez S."/>
            <person name="Lozano L."/>
            <person name="Martinez-Flores I."/>
            <person name="Martinez-Romero E."/>
            <person name="Cevallos M."/>
            <person name="Romero D."/>
            <person name="Davila G."/>
            <person name="Gonzalez V."/>
        </authorList>
    </citation>
    <scope>NUCLEOTIDE SEQUENCE [LARGE SCALE GENOMIC DNA]</scope>
    <source>
        <strain evidence="1 2">8C-3</strain>
    </source>
</reference>